<name>A0A1H3UAD1_9RHOB</name>
<protein>
    <recommendedName>
        <fullName evidence="9">TRAP transporter small permease protein</fullName>
    </recommendedName>
</protein>
<keyword evidence="5 9" id="KW-0812">Transmembrane</keyword>
<dbReference type="InterPro" id="IPR055348">
    <property type="entry name" value="DctQ"/>
</dbReference>
<dbReference type="GO" id="GO:0022857">
    <property type="term" value="F:transmembrane transporter activity"/>
    <property type="evidence" value="ECO:0007669"/>
    <property type="project" value="UniProtKB-UniRule"/>
</dbReference>
<feature type="transmembrane region" description="Helical" evidence="9">
    <location>
        <begin position="86"/>
        <end position="108"/>
    </location>
</feature>
<dbReference type="Pfam" id="PF04290">
    <property type="entry name" value="DctQ"/>
    <property type="match status" value="1"/>
</dbReference>
<gene>
    <name evidence="11" type="ORF">SAMN05444004_12718</name>
</gene>
<dbReference type="EMBL" id="FNPX01000027">
    <property type="protein sequence ID" value="SDZ59430.1"/>
    <property type="molecule type" value="Genomic_DNA"/>
</dbReference>
<feature type="transmembrane region" description="Helical" evidence="9">
    <location>
        <begin position="128"/>
        <end position="147"/>
    </location>
</feature>
<comment type="subcellular location">
    <subcellularLocation>
        <location evidence="1 9">Cell inner membrane</location>
        <topology evidence="1 9">Multi-pass membrane protein</topology>
    </subcellularLocation>
</comment>
<evidence type="ECO:0000313" key="12">
    <source>
        <dbReference type="Proteomes" id="UP000198914"/>
    </source>
</evidence>
<feature type="domain" description="Tripartite ATP-independent periplasmic transporters DctQ component" evidence="10">
    <location>
        <begin position="24"/>
        <end position="154"/>
    </location>
</feature>
<dbReference type="OrthoDB" id="9797534at2"/>
<evidence type="ECO:0000256" key="5">
    <source>
        <dbReference type="ARBA" id="ARBA00022692"/>
    </source>
</evidence>
<comment type="similarity">
    <text evidence="8 9">Belongs to the TRAP transporter small permease family.</text>
</comment>
<dbReference type="Proteomes" id="UP000198914">
    <property type="component" value="Unassembled WGS sequence"/>
</dbReference>
<feature type="transmembrane region" description="Helical" evidence="9">
    <location>
        <begin position="12"/>
        <end position="34"/>
    </location>
</feature>
<keyword evidence="2 9" id="KW-0813">Transport</keyword>
<accession>A0A1H3UAD1</accession>
<comment type="subunit">
    <text evidence="9">The complex comprises the extracytoplasmic solute receptor protein and the two transmembrane proteins.</text>
</comment>
<sequence>MLTRGLAALYRAAGVLAGVFLVAICVIVCAQIVARQLDTIIPSADQFAGFCLAATSFLGLAWSFRGGSHIRVTLFTRALRGPAHRLMMMLALAIGSAITGLLAWHTVAMVIQNFARSEVTSGLVPVPIWLPQSGMAIGLVLFAVAMIEDLVRVILGYDPIFEDGEENPTENGEP</sequence>
<proteinExistence type="inferred from homology"/>
<evidence type="ECO:0000256" key="9">
    <source>
        <dbReference type="RuleBase" id="RU369079"/>
    </source>
</evidence>
<evidence type="ECO:0000259" key="10">
    <source>
        <dbReference type="Pfam" id="PF04290"/>
    </source>
</evidence>
<dbReference type="GO" id="GO:0005886">
    <property type="term" value="C:plasma membrane"/>
    <property type="evidence" value="ECO:0007669"/>
    <property type="project" value="UniProtKB-SubCell"/>
</dbReference>
<organism evidence="11 12">
    <name type="scientific">Jannaschia faecimaris</name>
    <dbReference type="NCBI Taxonomy" id="1244108"/>
    <lineage>
        <taxon>Bacteria</taxon>
        <taxon>Pseudomonadati</taxon>
        <taxon>Pseudomonadota</taxon>
        <taxon>Alphaproteobacteria</taxon>
        <taxon>Rhodobacterales</taxon>
        <taxon>Roseobacteraceae</taxon>
        <taxon>Jannaschia</taxon>
    </lineage>
</organism>
<keyword evidence="3" id="KW-1003">Cell membrane</keyword>
<keyword evidence="12" id="KW-1185">Reference proteome</keyword>
<dbReference type="GO" id="GO:0015740">
    <property type="term" value="P:C4-dicarboxylate transport"/>
    <property type="evidence" value="ECO:0007669"/>
    <property type="project" value="TreeGrafter"/>
</dbReference>
<evidence type="ECO:0000256" key="4">
    <source>
        <dbReference type="ARBA" id="ARBA00022519"/>
    </source>
</evidence>
<dbReference type="InterPro" id="IPR007387">
    <property type="entry name" value="TRAP_DctQ"/>
</dbReference>
<comment type="function">
    <text evidence="9">Part of the tripartite ATP-independent periplasmic (TRAP) transport system.</text>
</comment>
<feature type="transmembrane region" description="Helical" evidence="9">
    <location>
        <begin position="46"/>
        <end position="65"/>
    </location>
</feature>
<dbReference type="STRING" id="1244108.SAMN05444004_12718"/>
<dbReference type="AlphaFoldDB" id="A0A1H3UAD1"/>
<evidence type="ECO:0000313" key="11">
    <source>
        <dbReference type="EMBL" id="SDZ59430.1"/>
    </source>
</evidence>
<evidence type="ECO:0000256" key="1">
    <source>
        <dbReference type="ARBA" id="ARBA00004429"/>
    </source>
</evidence>
<keyword evidence="7 9" id="KW-0472">Membrane</keyword>
<evidence type="ECO:0000256" key="7">
    <source>
        <dbReference type="ARBA" id="ARBA00023136"/>
    </source>
</evidence>
<reference evidence="12" key="1">
    <citation type="submission" date="2016-10" db="EMBL/GenBank/DDBJ databases">
        <authorList>
            <person name="Varghese N."/>
            <person name="Submissions S."/>
        </authorList>
    </citation>
    <scope>NUCLEOTIDE SEQUENCE [LARGE SCALE GENOMIC DNA]</scope>
    <source>
        <strain evidence="12">DSM 100420</strain>
    </source>
</reference>
<keyword evidence="4 9" id="KW-0997">Cell inner membrane</keyword>
<keyword evidence="6 9" id="KW-1133">Transmembrane helix</keyword>
<evidence type="ECO:0000256" key="6">
    <source>
        <dbReference type="ARBA" id="ARBA00022989"/>
    </source>
</evidence>
<evidence type="ECO:0000256" key="3">
    <source>
        <dbReference type="ARBA" id="ARBA00022475"/>
    </source>
</evidence>
<dbReference type="PANTHER" id="PTHR35011">
    <property type="entry name" value="2,3-DIKETO-L-GULONATE TRAP TRANSPORTER SMALL PERMEASE PROTEIN YIAM"/>
    <property type="match status" value="1"/>
</dbReference>
<evidence type="ECO:0000256" key="2">
    <source>
        <dbReference type="ARBA" id="ARBA00022448"/>
    </source>
</evidence>
<dbReference type="PANTHER" id="PTHR35011:SF10">
    <property type="entry name" value="TRAP TRANSPORTER SMALL PERMEASE PROTEIN"/>
    <property type="match status" value="1"/>
</dbReference>
<evidence type="ECO:0000256" key="8">
    <source>
        <dbReference type="ARBA" id="ARBA00038436"/>
    </source>
</evidence>